<proteinExistence type="inferred from homology"/>
<comment type="cofactor">
    <cofactor evidence="2">
        <name>a divalent metal cation</name>
        <dbReference type="ChEBI" id="CHEBI:60240"/>
    </cofactor>
</comment>
<sequence>MKIAIISDSHYNDSSIKAIKNYIKDVDVLIHCGDGVPDVYKIAENFNGEVYGVQGNCDFSNEFPKERIIEIEGKRIFVCHGHFYNVKNGYNNIFFKAKELGVDIALFGHSHLGIILDNDGVLLMNPGSISLPYGDTKRSLGFIDIKNDKIIDAYLKEFVV</sequence>
<dbReference type="GO" id="GO:0016787">
    <property type="term" value="F:hydrolase activity"/>
    <property type="evidence" value="ECO:0007669"/>
    <property type="project" value="UniProtKB-UniRule"/>
</dbReference>
<dbReference type="KEGG" id="csep:CP523_09755"/>
<protein>
    <recommendedName>
        <fullName evidence="2">Phosphoesterase</fullName>
        <ecNumber evidence="2">3.1.4.-</ecNumber>
    </recommendedName>
</protein>
<evidence type="ECO:0000313" key="7">
    <source>
        <dbReference type="Proteomes" id="UP001055437"/>
    </source>
</evidence>
<evidence type="ECO:0000313" key="6">
    <source>
        <dbReference type="Proteomes" id="UP000280586"/>
    </source>
</evidence>
<dbReference type="Gene3D" id="3.60.21.10">
    <property type="match status" value="1"/>
</dbReference>
<dbReference type="EC" id="3.1.4.-" evidence="2"/>
<dbReference type="InterPro" id="IPR029052">
    <property type="entry name" value="Metallo-depent_PP-like"/>
</dbReference>
<dbReference type="GO" id="GO:0046872">
    <property type="term" value="F:metal ion binding"/>
    <property type="evidence" value="ECO:0007669"/>
    <property type="project" value="UniProtKB-KW"/>
</dbReference>
<evidence type="ECO:0000256" key="2">
    <source>
        <dbReference type="RuleBase" id="RU362039"/>
    </source>
</evidence>
<keyword evidence="2" id="KW-0479">Metal-binding</keyword>
<dbReference type="Proteomes" id="UP000280586">
    <property type="component" value="Chromosome"/>
</dbReference>
<organism evidence="4 6">
    <name type="scientific">Clostridium septicum</name>
    <dbReference type="NCBI Taxonomy" id="1504"/>
    <lineage>
        <taxon>Bacteria</taxon>
        <taxon>Bacillati</taxon>
        <taxon>Bacillota</taxon>
        <taxon>Clostridia</taxon>
        <taxon>Eubacteriales</taxon>
        <taxon>Clostridiaceae</taxon>
        <taxon>Clostridium</taxon>
    </lineage>
</organism>
<dbReference type="InterPro" id="IPR000979">
    <property type="entry name" value="Phosphodiesterase_MJ0936/Vps29"/>
</dbReference>
<dbReference type="InterPro" id="IPR041802">
    <property type="entry name" value="MPP_YfcE"/>
</dbReference>
<dbReference type="CDD" id="cd00841">
    <property type="entry name" value="MPP_YfcE"/>
    <property type="match status" value="1"/>
</dbReference>
<evidence type="ECO:0000256" key="1">
    <source>
        <dbReference type="ARBA" id="ARBA00008950"/>
    </source>
</evidence>
<dbReference type="Pfam" id="PF12850">
    <property type="entry name" value="Metallophos_2"/>
    <property type="match status" value="1"/>
</dbReference>
<accession>A0A9N7JMU0</accession>
<evidence type="ECO:0000259" key="3">
    <source>
        <dbReference type="Pfam" id="PF12850"/>
    </source>
</evidence>
<dbReference type="AlphaFoldDB" id="A0A9N7JMU0"/>
<evidence type="ECO:0000313" key="4">
    <source>
        <dbReference type="EMBL" id="AYE34686.1"/>
    </source>
</evidence>
<dbReference type="Proteomes" id="UP001055437">
    <property type="component" value="Chromosome"/>
</dbReference>
<feature type="domain" description="Calcineurin-like phosphoesterase" evidence="3">
    <location>
        <begin position="1"/>
        <end position="147"/>
    </location>
</feature>
<dbReference type="InterPro" id="IPR024654">
    <property type="entry name" value="Calcineurin-like_PHP_lpxH"/>
</dbReference>
<gene>
    <name evidence="4" type="ORF">CP523_09755</name>
    <name evidence="5" type="ORF">NH397_02095</name>
</gene>
<reference evidence="4 6" key="1">
    <citation type="submission" date="2017-09" db="EMBL/GenBank/DDBJ databases">
        <authorList>
            <person name="Thomas P."/>
            <person name="Seyboldt C."/>
        </authorList>
    </citation>
    <scope>NUCLEOTIDE SEQUENCE [LARGE SCALE GENOMIC DNA]</scope>
    <source>
        <strain evidence="4 6">DSM 7534</strain>
    </source>
</reference>
<dbReference type="PANTHER" id="PTHR11124">
    <property type="entry name" value="VACUOLAR SORTING PROTEIN VPS29"/>
    <property type="match status" value="1"/>
</dbReference>
<keyword evidence="7" id="KW-1185">Reference proteome</keyword>
<reference evidence="5" key="2">
    <citation type="submission" date="2022-06" db="EMBL/GenBank/DDBJ databases">
        <authorList>
            <person name="Holder M.E."/>
            <person name="Ajami N.J."/>
            <person name="Petrosino J.F."/>
        </authorList>
    </citation>
    <scope>NUCLEOTIDE SEQUENCE</scope>
    <source>
        <strain evidence="5">RMA 8861</strain>
    </source>
</reference>
<dbReference type="RefSeq" id="WP_120140819.1">
    <property type="nucleotide sequence ID" value="NZ_CP023671.1"/>
</dbReference>
<dbReference type="SUPFAM" id="SSF56300">
    <property type="entry name" value="Metallo-dependent phosphatases"/>
    <property type="match status" value="1"/>
</dbReference>
<dbReference type="EMBL" id="CP023671">
    <property type="protein sequence ID" value="AYE34686.1"/>
    <property type="molecule type" value="Genomic_DNA"/>
</dbReference>
<name>A0A9N7JMU0_CLOSE</name>
<comment type="similarity">
    <text evidence="1 2">Belongs to the metallophosphoesterase superfamily. YfcE family.</text>
</comment>
<dbReference type="EMBL" id="CP099799">
    <property type="protein sequence ID" value="USS01280.1"/>
    <property type="molecule type" value="Genomic_DNA"/>
</dbReference>
<dbReference type="NCBIfam" id="TIGR00040">
    <property type="entry name" value="yfcE"/>
    <property type="match status" value="1"/>
</dbReference>
<dbReference type="GeneID" id="303560962"/>
<evidence type="ECO:0000313" key="5">
    <source>
        <dbReference type="EMBL" id="USS01280.1"/>
    </source>
</evidence>